<dbReference type="RefSeq" id="WP_262664269.1">
    <property type="nucleotide sequence ID" value="NZ_JAMHKS010000078.1"/>
</dbReference>
<accession>A0ABT2RGI4</accession>
<protein>
    <submittedName>
        <fullName evidence="1">Uncharacterized protein</fullName>
    </submittedName>
</protein>
<dbReference type="EMBL" id="JAMHKS010000078">
    <property type="protein sequence ID" value="MCU6680004.1"/>
    <property type="molecule type" value="Genomic_DNA"/>
</dbReference>
<reference evidence="1" key="1">
    <citation type="submission" date="2022-05" db="EMBL/GenBank/DDBJ databases">
        <title>Description of a novel species of Leclercia; Leclercia tamurae and the Proposal for a Novel Genus Silvania gen. nov. Containing Two Novel Species Silvania hatchlandensis sp. nov. and Silvania confinis sp. nov. Isolated from the Rhizosphere of Oak.</title>
        <authorList>
            <person name="Maddock D.W."/>
            <person name="Brady C.L."/>
            <person name="Denman S."/>
            <person name="Arnold D."/>
        </authorList>
    </citation>
    <scope>NUCLEOTIDE SEQUENCE</scope>
    <source>
        <strain evidence="1">H6S3</strain>
    </source>
</reference>
<gene>
    <name evidence="1" type="ORF">M8318_20365</name>
</gene>
<evidence type="ECO:0000313" key="2">
    <source>
        <dbReference type="Proteomes" id="UP001062027"/>
    </source>
</evidence>
<organism evidence="1 2">
    <name type="scientific">Leclercia tamurae</name>
    <dbReference type="NCBI Taxonomy" id="2926467"/>
    <lineage>
        <taxon>Bacteria</taxon>
        <taxon>Pseudomonadati</taxon>
        <taxon>Pseudomonadota</taxon>
        <taxon>Gammaproteobacteria</taxon>
        <taxon>Enterobacterales</taxon>
        <taxon>Enterobacteriaceae</taxon>
        <taxon>Leclercia</taxon>
    </lineage>
</organism>
<name>A0ABT2RGI4_9ENTR</name>
<keyword evidence="2" id="KW-1185">Reference proteome</keyword>
<evidence type="ECO:0000313" key="1">
    <source>
        <dbReference type="EMBL" id="MCU6680004.1"/>
    </source>
</evidence>
<dbReference type="Proteomes" id="UP001062027">
    <property type="component" value="Unassembled WGS sequence"/>
</dbReference>
<comment type="caution">
    <text evidence="1">The sequence shown here is derived from an EMBL/GenBank/DDBJ whole genome shotgun (WGS) entry which is preliminary data.</text>
</comment>
<sequence>MNISIIKNHVSSLFVSNGLKVRKAAKTNTQTANDYILMISNVTEQYEQLEYSNRHSVMLTMDVLVTSQSESTAQQTMTKVQEVLFSTELITGLLEKGINVSSLKLISVVDDNDPDTAINTIMTTCQINYIARPTNNGE</sequence>
<proteinExistence type="predicted"/>